<dbReference type="Proteomes" id="UP000295783">
    <property type="component" value="Unassembled WGS sequence"/>
</dbReference>
<gene>
    <name evidence="2" type="ORF">A8950_3306</name>
</gene>
<feature type="signal peptide" evidence="1">
    <location>
        <begin position="1"/>
        <end position="17"/>
    </location>
</feature>
<dbReference type="PROSITE" id="PS51257">
    <property type="entry name" value="PROKAR_LIPOPROTEIN"/>
    <property type="match status" value="1"/>
</dbReference>
<sequence>MRAMLPMSLLVGMLVVAGCAGRSPVPVQEATITDRYMTCEQIRDEVARNYAKQSALVREQVWQEEKNDMIMGLSLAFPPGWFGLDMGVEEDYPNSPQQIEHSALATRNRHLISMAQNQGGDCWPGKDHWVRS</sequence>
<organism evidence="2 3">
    <name type="scientific">Dongia mobilis</name>
    <dbReference type="NCBI Taxonomy" id="578943"/>
    <lineage>
        <taxon>Bacteria</taxon>
        <taxon>Pseudomonadati</taxon>
        <taxon>Pseudomonadota</taxon>
        <taxon>Alphaproteobacteria</taxon>
        <taxon>Rhodospirillales</taxon>
        <taxon>Dongiaceae</taxon>
        <taxon>Dongia</taxon>
    </lineage>
</organism>
<accession>A0A4V3DE06</accession>
<proteinExistence type="predicted"/>
<dbReference type="EMBL" id="SNYW01000012">
    <property type="protein sequence ID" value="TDQ78845.1"/>
    <property type="molecule type" value="Genomic_DNA"/>
</dbReference>
<keyword evidence="1" id="KW-0732">Signal</keyword>
<feature type="chain" id="PRO_5020400459" description="Lipoprotein" evidence="1">
    <location>
        <begin position="18"/>
        <end position="132"/>
    </location>
</feature>
<keyword evidence="3" id="KW-1185">Reference proteome</keyword>
<dbReference type="AlphaFoldDB" id="A0A4V3DE06"/>
<evidence type="ECO:0000313" key="3">
    <source>
        <dbReference type="Proteomes" id="UP000295783"/>
    </source>
</evidence>
<reference evidence="2 3" key="1">
    <citation type="submission" date="2019-03" db="EMBL/GenBank/DDBJ databases">
        <title>Genomic Encyclopedia of Type Strains, Phase III (KMG-III): the genomes of soil and plant-associated and newly described type strains.</title>
        <authorList>
            <person name="Whitman W."/>
        </authorList>
    </citation>
    <scope>NUCLEOTIDE SEQUENCE [LARGE SCALE GENOMIC DNA]</scope>
    <source>
        <strain evidence="2 3">CGMCC 1.7660</strain>
    </source>
</reference>
<dbReference type="OrthoDB" id="8256153at2"/>
<protein>
    <recommendedName>
        <fullName evidence="4">Lipoprotein</fullName>
    </recommendedName>
</protein>
<comment type="caution">
    <text evidence="2">The sequence shown here is derived from an EMBL/GenBank/DDBJ whole genome shotgun (WGS) entry which is preliminary data.</text>
</comment>
<evidence type="ECO:0000256" key="1">
    <source>
        <dbReference type="SAM" id="SignalP"/>
    </source>
</evidence>
<name>A0A4V3DE06_9PROT</name>
<dbReference type="RefSeq" id="WP_133614756.1">
    <property type="nucleotide sequence ID" value="NZ_SNYW01000012.1"/>
</dbReference>
<evidence type="ECO:0000313" key="2">
    <source>
        <dbReference type="EMBL" id="TDQ78845.1"/>
    </source>
</evidence>
<evidence type="ECO:0008006" key="4">
    <source>
        <dbReference type="Google" id="ProtNLM"/>
    </source>
</evidence>